<accession>A0A0A9DZL2</accession>
<proteinExistence type="predicted"/>
<name>A0A0A9DZL2_ARUDO</name>
<reference evidence="1" key="2">
    <citation type="journal article" date="2015" name="Data Brief">
        <title>Shoot transcriptome of the giant reed, Arundo donax.</title>
        <authorList>
            <person name="Barrero R.A."/>
            <person name="Guerrero F.D."/>
            <person name="Moolhuijzen P."/>
            <person name="Goolsby J.A."/>
            <person name="Tidwell J."/>
            <person name="Bellgard S.E."/>
            <person name="Bellgard M.I."/>
        </authorList>
    </citation>
    <scope>NUCLEOTIDE SEQUENCE</scope>
    <source>
        <tissue evidence="1">Shoot tissue taken approximately 20 cm above the soil surface</tissue>
    </source>
</reference>
<organism evidence="1">
    <name type="scientific">Arundo donax</name>
    <name type="common">Giant reed</name>
    <name type="synonym">Donax arundinaceus</name>
    <dbReference type="NCBI Taxonomy" id="35708"/>
    <lineage>
        <taxon>Eukaryota</taxon>
        <taxon>Viridiplantae</taxon>
        <taxon>Streptophyta</taxon>
        <taxon>Embryophyta</taxon>
        <taxon>Tracheophyta</taxon>
        <taxon>Spermatophyta</taxon>
        <taxon>Magnoliopsida</taxon>
        <taxon>Liliopsida</taxon>
        <taxon>Poales</taxon>
        <taxon>Poaceae</taxon>
        <taxon>PACMAD clade</taxon>
        <taxon>Arundinoideae</taxon>
        <taxon>Arundineae</taxon>
        <taxon>Arundo</taxon>
    </lineage>
</organism>
<reference evidence="1" key="1">
    <citation type="submission" date="2014-09" db="EMBL/GenBank/DDBJ databases">
        <authorList>
            <person name="Magalhaes I.L.F."/>
            <person name="Oliveira U."/>
            <person name="Santos F.R."/>
            <person name="Vidigal T.H.D.A."/>
            <person name="Brescovit A.D."/>
            <person name="Santos A.J."/>
        </authorList>
    </citation>
    <scope>NUCLEOTIDE SEQUENCE</scope>
    <source>
        <tissue evidence="1">Shoot tissue taken approximately 20 cm above the soil surface</tissue>
    </source>
</reference>
<dbReference type="AlphaFoldDB" id="A0A0A9DZL2"/>
<dbReference type="EMBL" id="GBRH01204649">
    <property type="protein sequence ID" value="JAD93246.1"/>
    <property type="molecule type" value="Transcribed_RNA"/>
</dbReference>
<protein>
    <submittedName>
        <fullName evidence="1">Uncharacterized protein</fullName>
    </submittedName>
</protein>
<sequence>MPLFDVVASTGTGRGVVGITRMTPNESALLKLLFLRFPGTESERLIFASTS</sequence>
<evidence type="ECO:0000313" key="1">
    <source>
        <dbReference type="EMBL" id="JAD93246.1"/>
    </source>
</evidence>